<dbReference type="RefSeq" id="WP_169626254.1">
    <property type="nucleotide sequence ID" value="NZ_JABBNT010000004.1"/>
</dbReference>
<name>A0A7Y0HHV7_9PROT</name>
<gene>
    <name evidence="1" type="ORF">HH303_15385</name>
</gene>
<dbReference type="InterPro" id="IPR016181">
    <property type="entry name" value="Acyl_CoA_acyltransferase"/>
</dbReference>
<dbReference type="SUPFAM" id="SSF55729">
    <property type="entry name" value="Acyl-CoA N-acyltransferases (Nat)"/>
    <property type="match status" value="1"/>
</dbReference>
<dbReference type="AlphaFoldDB" id="A0A7Y0HHV7"/>
<dbReference type="Proteomes" id="UP000539372">
    <property type="component" value="Unassembled WGS sequence"/>
</dbReference>
<sequence>MSGAEPEPYMEQFDGNDFSSATHLVASRKGVPVGSMRIRILNCGEAAEATWEKLSVLPGERGSLAVLNALAWGAVQYSALKGVTTVWGLARDPRVMKFWKRTLNGVVTDDPPIRYEDREYVHIRVDLRPYAETGPRVRLEEIEPDLFSRRMRAIAAQTEHRAVA</sequence>
<protein>
    <recommendedName>
        <fullName evidence="3">N-acetyltransferase</fullName>
    </recommendedName>
</protein>
<proteinExistence type="predicted"/>
<keyword evidence="2" id="KW-1185">Reference proteome</keyword>
<accession>A0A7Y0HHV7</accession>
<reference evidence="1 2" key="1">
    <citation type="submission" date="2020-04" db="EMBL/GenBank/DDBJ databases">
        <title>Rhodospirillaceae bacterium KN72 isolated from deep sea.</title>
        <authorList>
            <person name="Zhang D.-C."/>
        </authorList>
    </citation>
    <scope>NUCLEOTIDE SEQUENCE [LARGE SCALE GENOMIC DNA]</scope>
    <source>
        <strain evidence="1 2">KN72</strain>
    </source>
</reference>
<comment type="caution">
    <text evidence="1">The sequence shown here is derived from an EMBL/GenBank/DDBJ whole genome shotgun (WGS) entry which is preliminary data.</text>
</comment>
<dbReference type="Gene3D" id="3.40.630.30">
    <property type="match status" value="1"/>
</dbReference>
<dbReference type="EMBL" id="JABBNT010000004">
    <property type="protein sequence ID" value="NMM45879.1"/>
    <property type="molecule type" value="Genomic_DNA"/>
</dbReference>
<evidence type="ECO:0000313" key="1">
    <source>
        <dbReference type="EMBL" id="NMM45879.1"/>
    </source>
</evidence>
<evidence type="ECO:0008006" key="3">
    <source>
        <dbReference type="Google" id="ProtNLM"/>
    </source>
</evidence>
<evidence type="ECO:0000313" key="2">
    <source>
        <dbReference type="Proteomes" id="UP000539372"/>
    </source>
</evidence>
<organism evidence="1 2">
    <name type="scientific">Pacificispira spongiicola</name>
    <dbReference type="NCBI Taxonomy" id="2729598"/>
    <lineage>
        <taxon>Bacteria</taxon>
        <taxon>Pseudomonadati</taxon>
        <taxon>Pseudomonadota</taxon>
        <taxon>Alphaproteobacteria</taxon>
        <taxon>Rhodospirillales</taxon>
        <taxon>Rhodospirillaceae</taxon>
        <taxon>Pacificispira</taxon>
    </lineage>
</organism>